<organism evidence="6 7">
    <name type="scientific">Shewanella nanhaiensis</name>
    <dbReference type="NCBI Taxonomy" id="2864872"/>
    <lineage>
        <taxon>Bacteria</taxon>
        <taxon>Pseudomonadati</taxon>
        <taxon>Pseudomonadota</taxon>
        <taxon>Gammaproteobacteria</taxon>
        <taxon>Alteromonadales</taxon>
        <taxon>Shewanellaceae</taxon>
        <taxon>Shewanella</taxon>
    </lineage>
</organism>
<comment type="caution">
    <text evidence="6">The sequence shown here is derived from an EMBL/GenBank/DDBJ whole genome shotgun (WGS) entry which is preliminary data.</text>
</comment>
<sequence>MSNLPIIVGYGGINAAGRSSFHQMYKRLVIDCLDEEQMQQTYVELALMMKLVTYKDGTYLSYDGQRLSLKDIKERFGKTIKENTLIREISPELFDLESVQFNHTSTIAPAVDNAVSFIMKKEQLPEPLPSSWLITADDNEMVSIKVTDNLDVSVAQTRKQNVQAAAQMPQGFLPGDTYPERNHPRGVQMSVYAASDAIQSMGIPWEDVLNHVAPDEISVYAGSLMGQMDEDGLGGLLTSWLTGKEVRSTQLSLGLTSMCTDFISSYVLSNLGSTGSHQGACASFLYNLEHAVQDIQQGKSRVAVVGSAEAPITPEIIEGFNSMGALANSDKMVELDKLLNKESVDHSRNSRPFAKNCGFTIGESAQYIVLFDDKLVLELGANILGAIPSVYINADGNKKSITAPGAGNYITLAKAVASAKLLIGEESLKHRTFVQAHGSSTPLNRITESHVLDSVAQAFDITNWPVTAVKSYVGHSLASASGDQLAATLGVWEYGFIPGIPTLDQVADDVHNQRLELLQHHKDVGSEGIEAAFINSKGFGGNNATALVLSPKIARKMLEKRHGAMSMLSHKESNRKTVERADAYQHSIHTGRNQSVYKFGKNIVEGTDMAISTSSIKVAGYQQKISFATSSPYGDML</sequence>
<dbReference type="InterPro" id="IPR016039">
    <property type="entry name" value="Thiolase-like"/>
</dbReference>
<dbReference type="InterPro" id="IPR000794">
    <property type="entry name" value="Beta-ketoacyl_synthase"/>
</dbReference>
<dbReference type="EMBL" id="JAHZST010000004">
    <property type="protein sequence ID" value="MBW8183523.1"/>
    <property type="molecule type" value="Genomic_DNA"/>
</dbReference>
<evidence type="ECO:0000256" key="2">
    <source>
        <dbReference type="ARBA" id="ARBA00008467"/>
    </source>
</evidence>
<dbReference type="PROSITE" id="PS52004">
    <property type="entry name" value="KS3_2"/>
    <property type="match status" value="1"/>
</dbReference>
<gene>
    <name evidence="6" type="ORF">K0625_07565</name>
</gene>
<dbReference type="InterPro" id="IPR014031">
    <property type="entry name" value="Ketoacyl_synth_C"/>
</dbReference>
<dbReference type="Gene3D" id="3.40.47.10">
    <property type="match status" value="1"/>
</dbReference>
<reference evidence="6 7" key="1">
    <citation type="submission" date="2021-07" db="EMBL/GenBank/DDBJ databases">
        <title>Shewanella sp. nov, isolated from SCS.</title>
        <authorList>
            <person name="Cao W.R."/>
        </authorList>
    </citation>
    <scope>NUCLEOTIDE SEQUENCE [LARGE SCALE GENOMIC DNA]</scope>
    <source>
        <strain evidence="6 7">NR704-98</strain>
    </source>
</reference>
<protein>
    <submittedName>
        <fullName evidence="6">Beta-ketoacyl synthase</fullName>
    </submittedName>
</protein>
<comment type="similarity">
    <text evidence="2 4">Belongs to the thiolase-like superfamily. Beta-ketoacyl-ACP synthases family.</text>
</comment>
<name>A0ABS7E2E9_9GAMM</name>
<keyword evidence="7" id="KW-1185">Reference proteome</keyword>
<accession>A0ABS7E2E9</accession>
<dbReference type="Pfam" id="PF00109">
    <property type="entry name" value="ketoacyl-synt"/>
    <property type="match status" value="1"/>
</dbReference>
<dbReference type="RefSeq" id="WP_220109136.1">
    <property type="nucleotide sequence ID" value="NZ_JAHZST010000004.1"/>
</dbReference>
<evidence type="ECO:0000256" key="1">
    <source>
        <dbReference type="ARBA" id="ARBA00005194"/>
    </source>
</evidence>
<keyword evidence="3 4" id="KW-0808">Transferase</keyword>
<dbReference type="CDD" id="cd00828">
    <property type="entry name" value="elong_cond_enzymes"/>
    <property type="match status" value="1"/>
</dbReference>
<evidence type="ECO:0000313" key="7">
    <source>
        <dbReference type="Proteomes" id="UP001195963"/>
    </source>
</evidence>
<evidence type="ECO:0000313" key="6">
    <source>
        <dbReference type="EMBL" id="MBW8183523.1"/>
    </source>
</evidence>
<dbReference type="PANTHER" id="PTHR11712:SF336">
    <property type="entry name" value="3-OXOACYL-[ACYL-CARRIER-PROTEIN] SYNTHASE, MITOCHONDRIAL"/>
    <property type="match status" value="1"/>
</dbReference>
<dbReference type="InterPro" id="IPR047224">
    <property type="entry name" value="FAS_alpha_su_C"/>
</dbReference>
<evidence type="ECO:0000256" key="3">
    <source>
        <dbReference type="ARBA" id="ARBA00022679"/>
    </source>
</evidence>
<feature type="domain" description="Ketosynthase family 3 (KS3)" evidence="5">
    <location>
        <begin position="110"/>
        <end position="550"/>
    </location>
</feature>
<proteinExistence type="inferred from homology"/>
<dbReference type="InterPro" id="IPR014030">
    <property type="entry name" value="Ketoacyl_synth_N"/>
</dbReference>
<evidence type="ECO:0000256" key="4">
    <source>
        <dbReference type="RuleBase" id="RU003694"/>
    </source>
</evidence>
<dbReference type="InterPro" id="IPR020841">
    <property type="entry name" value="PKS_Beta-ketoAc_synthase_dom"/>
</dbReference>
<evidence type="ECO:0000259" key="5">
    <source>
        <dbReference type="PROSITE" id="PS52004"/>
    </source>
</evidence>
<dbReference type="SMART" id="SM00825">
    <property type="entry name" value="PKS_KS"/>
    <property type="match status" value="1"/>
</dbReference>
<comment type="pathway">
    <text evidence="1">Lipid metabolism; fatty acid biosynthesis.</text>
</comment>
<dbReference type="PANTHER" id="PTHR11712">
    <property type="entry name" value="POLYKETIDE SYNTHASE-RELATED"/>
    <property type="match status" value="1"/>
</dbReference>
<dbReference type="Proteomes" id="UP001195963">
    <property type="component" value="Unassembled WGS sequence"/>
</dbReference>
<dbReference type="SUPFAM" id="SSF53901">
    <property type="entry name" value="Thiolase-like"/>
    <property type="match status" value="2"/>
</dbReference>
<dbReference type="Pfam" id="PF02801">
    <property type="entry name" value="Ketoacyl-synt_C"/>
    <property type="match status" value="1"/>
</dbReference>